<keyword evidence="12" id="KW-1185">Reference proteome</keyword>
<keyword evidence="5 9" id="KW-0472">Membrane</keyword>
<dbReference type="CDD" id="cd00637">
    <property type="entry name" value="7tm_classA_rhodopsin-like"/>
    <property type="match status" value="1"/>
</dbReference>
<dbReference type="PANTHER" id="PTHR24240">
    <property type="entry name" value="OPSIN"/>
    <property type="match status" value="1"/>
</dbReference>
<evidence type="ECO:0000256" key="6">
    <source>
        <dbReference type="ARBA" id="ARBA00023170"/>
    </source>
</evidence>
<evidence type="ECO:0000256" key="7">
    <source>
        <dbReference type="ARBA" id="ARBA00023224"/>
    </source>
</evidence>
<keyword evidence="2 9" id="KW-0812">Transmembrane</keyword>
<feature type="transmembrane region" description="Helical" evidence="9">
    <location>
        <begin position="28"/>
        <end position="55"/>
    </location>
</feature>
<protein>
    <recommendedName>
        <fullName evidence="10">G-protein coupled receptors family 1 profile domain-containing protein</fullName>
    </recommendedName>
</protein>
<organism evidence="11 12">
    <name type="scientific">Hypsibius exemplaris</name>
    <name type="common">Freshwater tardigrade</name>
    <dbReference type="NCBI Taxonomy" id="2072580"/>
    <lineage>
        <taxon>Eukaryota</taxon>
        <taxon>Metazoa</taxon>
        <taxon>Ecdysozoa</taxon>
        <taxon>Tardigrada</taxon>
        <taxon>Eutardigrada</taxon>
        <taxon>Parachela</taxon>
        <taxon>Hypsibioidea</taxon>
        <taxon>Hypsibiidae</taxon>
        <taxon>Hypsibius</taxon>
    </lineage>
</organism>
<gene>
    <name evidence="11" type="ORF">BV898_03542</name>
</gene>
<keyword evidence="8" id="KW-0844">Vision</keyword>
<dbReference type="OrthoDB" id="9444602at2759"/>
<keyword evidence="4" id="KW-0297">G-protein coupled receptor</keyword>
<dbReference type="PROSITE" id="PS50262">
    <property type="entry name" value="G_PROTEIN_RECEP_F1_2"/>
    <property type="match status" value="1"/>
</dbReference>
<keyword evidence="7" id="KW-0807">Transducer</keyword>
<dbReference type="SUPFAM" id="SSF81321">
    <property type="entry name" value="Family A G protein-coupled receptor-like"/>
    <property type="match status" value="1"/>
</dbReference>
<dbReference type="GO" id="GO:0016020">
    <property type="term" value="C:membrane"/>
    <property type="evidence" value="ECO:0007669"/>
    <property type="project" value="UniProtKB-SubCell"/>
</dbReference>
<keyword evidence="8" id="KW-0716">Sensory transduction</keyword>
<keyword evidence="6" id="KW-0675">Receptor</keyword>
<dbReference type="Proteomes" id="UP000192578">
    <property type="component" value="Unassembled WGS sequence"/>
</dbReference>
<sequence length="306" mass="33821">MNTSNSTINNNLTLAIINIYIPPTASQLLAWIIAEILTCGIGAIANVILLLVILFHQPLRQSSSSMLIAHSILIDLYTCPIAVSVGAIPTYLGPDYPRSEIYCRFAPLWVYLVYPAEAWATMLLAIHRLAASLSPFQFAKLKTRRAIFILVALPWCATLSIVAWQVRPTAKYRMIPGTAGGCVYQIGDPQAAFLSTLFGTYLPTAVAGFCYLSFLVKTVWDSQKRGQSLRVKQRLEISRTLMLSFVWHCVALYPVMIVVTTFSGAYNTLPQLRFGMKWLLDSLCALNPVCSASCIGIICMSVQIFP</sequence>
<reference evidence="12" key="1">
    <citation type="submission" date="2017-01" db="EMBL/GenBank/DDBJ databases">
        <title>Comparative genomics of anhydrobiosis in the tardigrade Hypsibius dujardini.</title>
        <authorList>
            <person name="Yoshida Y."/>
            <person name="Koutsovoulos G."/>
            <person name="Laetsch D."/>
            <person name="Stevens L."/>
            <person name="Kumar S."/>
            <person name="Horikawa D."/>
            <person name="Ishino K."/>
            <person name="Komine S."/>
            <person name="Tomita M."/>
            <person name="Blaxter M."/>
            <person name="Arakawa K."/>
        </authorList>
    </citation>
    <scope>NUCLEOTIDE SEQUENCE [LARGE SCALE GENOMIC DNA]</scope>
    <source>
        <strain evidence="12">Z151</strain>
    </source>
</reference>
<feature type="transmembrane region" description="Helical" evidence="9">
    <location>
        <begin position="108"/>
        <end position="126"/>
    </location>
</feature>
<evidence type="ECO:0000313" key="12">
    <source>
        <dbReference type="Proteomes" id="UP000192578"/>
    </source>
</evidence>
<dbReference type="Gene3D" id="1.20.1070.10">
    <property type="entry name" value="Rhodopsin 7-helix transmembrane proteins"/>
    <property type="match status" value="1"/>
</dbReference>
<dbReference type="GO" id="GO:0004930">
    <property type="term" value="F:G protein-coupled receptor activity"/>
    <property type="evidence" value="ECO:0007669"/>
    <property type="project" value="UniProtKB-KW"/>
</dbReference>
<feature type="transmembrane region" description="Helical" evidence="9">
    <location>
        <begin position="67"/>
        <end position="88"/>
    </location>
</feature>
<evidence type="ECO:0000256" key="4">
    <source>
        <dbReference type="ARBA" id="ARBA00023040"/>
    </source>
</evidence>
<dbReference type="GO" id="GO:0007601">
    <property type="term" value="P:visual perception"/>
    <property type="evidence" value="ECO:0007669"/>
    <property type="project" value="UniProtKB-KW"/>
</dbReference>
<dbReference type="Pfam" id="PF00001">
    <property type="entry name" value="7tm_1"/>
    <property type="match status" value="1"/>
</dbReference>
<proteinExistence type="predicted"/>
<feature type="transmembrane region" description="Helical" evidence="9">
    <location>
        <begin position="147"/>
        <end position="166"/>
    </location>
</feature>
<dbReference type="InterPro" id="IPR000276">
    <property type="entry name" value="GPCR_Rhodpsn"/>
</dbReference>
<comment type="subcellular location">
    <subcellularLocation>
        <location evidence="1">Membrane</location>
        <topology evidence="1">Multi-pass membrane protein</topology>
    </subcellularLocation>
</comment>
<dbReference type="EMBL" id="MTYJ01000016">
    <property type="protein sequence ID" value="OQV22713.1"/>
    <property type="molecule type" value="Genomic_DNA"/>
</dbReference>
<feature type="transmembrane region" description="Helical" evidence="9">
    <location>
        <begin position="201"/>
        <end position="220"/>
    </location>
</feature>
<feature type="transmembrane region" description="Helical" evidence="9">
    <location>
        <begin position="285"/>
        <end position="305"/>
    </location>
</feature>
<dbReference type="InterPro" id="IPR050125">
    <property type="entry name" value="GPCR_opsins"/>
</dbReference>
<evidence type="ECO:0000259" key="10">
    <source>
        <dbReference type="PROSITE" id="PS50262"/>
    </source>
</evidence>
<evidence type="ECO:0000256" key="2">
    <source>
        <dbReference type="ARBA" id="ARBA00022692"/>
    </source>
</evidence>
<feature type="domain" description="G-protein coupled receptors family 1 profile" evidence="10">
    <location>
        <begin position="45"/>
        <end position="291"/>
    </location>
</feature>
<evidence type="ECO:0000256" key="1">
    <source>
        <dbReference type="ARBA" id="ARBA00004141"/>
    </source>
</evidence>
<feature type="transmembrane region" description="Helical" evidence="9">
    <location>
        <begin position="241"/>
        <end position="265"/>
    </location>
</feature>
<comment type="caution">
    <text evidence="11">The sequence shown here is derived from an EMBL/GenBank/DDBJ whole genome shotgun (WGS) entry which is preliminary data.</text>
</comment>
<accession>A0A1W0X5F4</accession>
<evidence type="ECO:0000256" key="3">
    <source>
        <dbReference type="ARBA" id="ARBA00022989"/>
    </source>
</evidence>
<evidence type="ECO:0000256" key="5">
    <source>
        <dbReference type="ARBA" id="ARBA00023136"/>
    </source>
</evidence>
<evidence type="ECO:0000313" key="11">
    <source>
        <dbReference type="EMBL" id="OQV22713.1"/>
    </source>
</evidence>
<name>A0A1W0X5F4_HYPEX</name>
<dbReference type="AlphaFoldDB" id="A0A1W0X5F4"/>
<evidence type="ECO:0000256" key="9">
    <source>
        <dbReference type="SAM" id="Phobius"/>
    </source>
</evidence>
<keyword evidence="3 9" id="KW-1133">Transmembrane helix</keyword>
<dbReference type="InterPro" id="IPR017452">
    <property type="entry name" value="GPCR_Rhodpsn_7TM"/>
</dbReference>
<evidence type="ECO:0000256" key="8">
    <source>
        <dbReference type="ARBA" id="ARBA00023305"/>
    </source>
</evidence>